<dbReference type="InterPro" id="IPR013151">
    <property type="entry name" value="Immunoglobulin_dom"/>
</dbReference>
<evidence type="ECO:0000256" key="3">
    <source>
        <dbReference type="SAM" id="SignalP"/>
    </source>
</evidence>
<keyword evidence="2" id="KW-0472">Membrane</keyword>
<feature type="domain" description="Ig-like" evidence="4">
    <location>
        <begin position="1126"/>
        <end position="1217"/>
    </location>
</feature>
<feature type="domain" description="Fibronectin type-III" evidence="5">
    <location>
        <begin position="933"/>
        <end position="1029"/>
    </location>
</feature>
<evidence type="ECO:0000256" key="1">
    <source>
        <dbReference type="SAM" id="MobiDB-lite"/>
    </source>
</evidence>
<evidence type="ECO:0000259" key="5">
    <source>
        <dbReference type="PROSITE" id="PS50853"/>
    </source>
</evidence>
<evidence type="ECO:0000313" key="7">
    <source>
        <dbReference type="Proteomes" id="UP000494206"/>
    </source>
</evidence>
<dbReference type="OrthoDB" id="5843172at2759"/>
<dbReference type="EMBL" id="CADEPM010000005">
    <property type="protein sequence ID" value="CAB3406450.1"/>
    <property type="molecule type" value="Genomic_DNA"/>
</dbReference>
<keyword evidence="3" id="KW-0732">Signal</keyword>
<feature type="region of interest" description="Disordered" evidence="1">
    <location>
        <begin position="1487"/>
        <end position="1524"/>
    </location>
</feature>
<evidence type="ECO:0000259" key="4">
    <source>
        <dbReference type="PROSITE" id="PS50835"/>
    </source>
</evidence>
<feature type="compositionally biased region" description="Polar residues" evidence="1">
    <location>
        <begin position="1504"/>
        <end position="1517"/>
    </location>
</feature>
<proteinExistence type="predicted"/>
<dbReference type="InterPro" id="IPR007110">
    <property type="entry name" value="Ig-like_dom"/>
</dbReference>
<dbReference type="InterPro" id="IPR036116">
    <property type="entry name" value="FN3_sf"/>
</dbReference>
<dbReference type="PANTHER" id="PTHR46957:SF3">
    <property type="entry name" value="CYTOKINE RECEPTOR"/>
    <property type="match status" value="1"/>
</dbReference>
<dbReference type="SMART" id="SM00289">
    <property type="entry name" value="WR1"/>
    <property type="match status" value="2"/>
</dbReference>
<dbReference type="PROSITE" id="PS50853">
    <property type="entry name" value="FN3"/>
    <property type="match status" value="4"/>
</dbReference>
<accession>A0A8S1F6L7</accession>
<keyword evidence="7" id="KW-1185">Reference proteome</keyword>
<dbReference type="Gene3D" id="2.60.40.10">
    <property type="entry name" value="Immunoglobulins"/>
    <property type="match status" value="7"/>
</dbReference>
<dbReference type="InterPro" id="IPR006150">
    <property type="entry name" value="Cys_repeat_1"/>
</dbReference>
<evidence type="ECO:0000256" key="2">
    <source>
        <dbReference type="SAM" id="Phobius"/>
    </source>
</evidence>
<dbReference type="PANTHER" id="PTHR46957">
    <property type="entry name" value="CYTOKINE RECEPTOR"/>
    <property type="match status" value="1"/>
</dbReference>
<gene>
    <name evidence="6" type="ORF">CBOVIS_LOCUS8524</name>
</gene>
<protein>
    <submittedName>
        <fullName evidence="6">Uncharacterized protein</fullName>
    </submittedName>
</protein>
<dbReference type="Pfam" id="PF00041">
    <property type="entry name" value="fn3"/>
    <property type="match status" value="2"/>
</dbReference>
<organism evidence="6 7">
    <name type="scientific">Caenorhabditis bovis</name>
    <dbReference type="NCBI Taxonomy" id="2654633"/>
    <lineage>
        <taxon>Eukaryota</taxon>
        <taxon>Metazoa</taxon>
        <taxon>Ecdysozoa</taxon>
        <taxon>Nematoda</taxon>
        <taxon>Chromadorea</taxon>
        <taxon>Rhabditida</taxon>
        <taxon>Rhabditina</taxon>
        <taxon>Rhabditomorpha</taxon>
        <taxon>Rhabditoidea</taxon>
        <taxon>Rhabditidae</taxon>
        <taxon>Peloderinae</taxon>
        <taxon>Caenorhabditis</taxon>
    </lineage>
</organism>
<dbReference type="SMART" id="SM00060">
    <property type="entry name" value="FN3"/>
    <property type="match status" value="5"/>
</dbReference>
<dbReference type="InterPro" id="IPR036179">
    <property type="entry name" value="Ig-like_dom_sf"/>
</dbReference>
<feature type="domain" description="Ig-like" evidence="4">
    <location>
        <begin position="20"/>
        <end position="150"/>
    </location>
</feature>
<sequence length="1533" mass="171133">MRRVAILWLTAAIAFAADGPHLTTDDEGLLTVIQGFATQIQCVLNTCSNQVVWYKDDVQITDGAKFVNQSQKAFKLQHSIEVDYEKGCKGQCDDSKPCEAGYSCVDNQCCSCRKEDFTLVLRNLTFEESGRYRCQLGNESELLEFQVEVLESGLKGGFHENISYDHSECCQQKGISPLCRGMCKPSEMDQYHFDPTSCKTDDYKNFLSCATENNTRSHVHCCKTQLVPSFCYDFCSGNFQMLRRSHRLCLYYLPEIFSCLDRAYRMLPVNRNRKDMPRTSPNVHLSAFMIEKPIISVPYPDPPVQIEVNPVEHDKLSVCWQPARTFDSNKMFPVLDYSVYYKEIPNFPLLGGDMGLPLLAGDYSDVGDIQEDEYQQEDDDGVEEVVKDDDKPTRFKRLADTISVSVREKRSMMVIVTRDDTNNSTTIREFAFKSINTTETCATLKDLRSASKYIVYVTARNEYGTSVPSVRSIASTNVHMITNNETIPDTQKCCAANNVTSYCASKMCSVVEDPNSFSTITVATTCRTEWPKVSPCIADGRNHTDCCVRKGVDRDCLKICAGSTEELGVNSVLCLNLDLQAIYQCIRQGYESHPSAPENVTIVGTTAHSVTVHWDEPAANSHLVENYTIFLKKNEHGEAVKQIVGAKSPHTENGLEADTEYVITVQSHSVKGTSLPSTAKLFTTLPTTRPPLCTIGEPIYMHDGRVLTCDTTSPCPNGFRCTGLNTDLSYCCPDDGLRSSEEFQPCCREQKMPDSCMSTCSYNSSLTSDCKQHINIWIQCASEGRDHTRCCLRESVSKSCRTACAHPFTVDADECFGDVDKFKVCFAGAHMQLPAAVRSLEVTSITKDSATISWEDIESNIVAFRIQLFDKNGGLVKSVNSSADIYRFWDLDPQTEYKARVIAINLEGEGPPSWNITFTTKPAQVYEADRPLAPEGLRVAWNSGPRVNVTWNRVTTRRNDDPITGAVEYTVYFLDTEQSTTWTTLRTNETWVVMRDLRKDALYYVYVTAKEDNKTSRSSSIITILAQQDKFGLPEPTITIQPDHKDGIYSPGDKLTINCSLPNIKEKHLNIDLTVGPHVAQNDHGVMFVVLETEADESMDTATCAVSDTDGRQHVAMKHLVLEKHASVTMKKDKVRVLDDQTVEIECIYRGIARNPIIRFEKDGKRATRGYLTLKKTEAGYVAKWHIRKVKASDAGFYKCVVEAVGQNKLEAQSEVIFSTETLPVNPKLILQCCEDEGITGDCLQACSIGRPSSTFKGQNCTRFAASLLKCASDVRDHSDCCIANGVSAKCLPLCSGDSFSPDVDCSEHAVTIMSCFVKGNEHIPLEVTNVRVKSTEGKDAVEVEWDYPPTRDYKYFAVYYRKKNDEDSDWKMQKSLQQTIELEIDPSEEYEIGILAANALGHSPLVYSSIPKNTIARRSSSKGSSSAFWIFVILLVCGSVIGVMAVMAKRRELPYPFGKLMRRRNNFNQPTVAFENPAYGNEVEIRGLGEPTGSSTAASTTAGDWQSPSLEANSNDSGHEYRNGMRYAKLDT</sequence>
<dbReference type="PROSITE" id="PS50835">
    <property type="entry name" value="IG_LIKE"/>
    <property type="match status" value="2"/>
</dbReference>
<dbReference type="Proteomes" id="UP000494206">
    <property type="component" value="Unassembled WGS sequence"/>
</dbReference>
<dbReference type="Pfam" id="PF01682">
    <property type="entry name" value="DB"/>
    <property type="match status" value="4"/>
</dbReference>
<feature type="chain" id="PRO_5035878679" evidence="3">
    <location>
        <begin position="17"/>
        <end position="1533"/>
    </location>
</feature>
<dbReference type="InterPro" id="IPR002602">
    <property type="entry name" value="DB"/>
</dbReference>
<feature type="domain" description="Fibronectin type-III" evidence="5">
    <location>
        <begin position="1327"/>
        <end position="1418"/>
    </location>
</feature>
<evidence type="ECO:0000313" key="6">
    <source>
        <dbReference type="EMBL" id="CAB3406450.1"/>
    </source>
</evidence>
<feature type="domain" description="Fibronectin type-III" evidence="5">
    <location>
        <begin position="596"/>
        <end position="687"/>
    </location>
</feature>
<keyword evidence="2" id="KW-1133">Transmembrane helix</keyword>
<comment type="caution">
    <text evidence="6">The sequence shown here is derived from an EMBL/GenBank/DDBJ whole genome shotgun (WGS) entry which is preliminary data.</text>
</comment>
<reference evidence="6 7" key="1">
    <citation type="submission" date="2020-04" db="EMBL/GenBank/DDBJ databases">
        <authorList>
            <person name="Laetsch R D."/>
            <person name="Stevens L."/>
            <person name="Kumar S."/>
            <person name="Blaxter L. M."/>
        </authorList>
    </citation>
    <scope>NUCLEOTIDE SEQUENCE [LARGE SCALE GENOMIC DNA]</scope>
</reference>
<dbReference type="CDD" id="cd00063">
    <property type="entry name" value="FN3"/>
    <property type="match status" value="5"/>
</dbReference>
<feature type="signal peptide" evidence="3">
    <location>
        <begin position="1"/>
        <end position="16"/>
    </location>
</feature>
<dbReference type="Pfam" id="PF00047">
    <property type="entry name" value="ig"/>
    <property type="match status" value="1"/>
</dbReference>
<feature type="transmembrane region" description="Helical" evidence="2">
    <location>
        <begin position="1428"/>
        <end position="1449"/>
    </location>
</feature>
<dbReference type="SUPFAM" id="SSF48726">
    <property type="entry name" value="Immunoglobulin"/>
    <property type="match status" value="2"/>
</dbReference>
<dbReference type="InterPro" id="IPR003599">
    <property type="entry name" value="Ig_sub"/>
</dbReference>
<name>A0A8S1F6L7_9PELO</name>
<dbReference type="GO" id="GO:0016020">
    <property type="term" value="C:membrane"/>
    <property type="evidence" value="ECO:0007669"/>
    <property type="project" value="UniProtKB-SubCell"/>
</dbReference>
<dbReference type="SMART" id="SM00409">
    <property type="entry name" value="IG"/>
    <property type="match status" value="2"/>
</dbReference>
<keyword evidence="2" id="KW-0812">Transmembrane</keyword>
<feature type="domain" description="Fibronectin type-III" evidence="5">
    <location>
        <begin position="836"/>
        <end position="923"/>
    </location>
</feature>
<dbReference type="InterPro" id="IPR050713">
    <property type="entry name" value="RTP_Phos/Ushers"/>
</dbReference>
<dbReference type="InterPro" id="IPR013783">
    <property type="entry name" value="Ig-like_fold"/>
</dbReference>
<dbReference type="SUPFAM" id="SSF49265">
    <property type="entry name" value="Fibronectin type III"/>
    <property type="match status" value="3"/>
</dbReference>
<dbReference type="InterPro" id="IPR003961">
    <property type="entry name" value="FN3_dom"/>
</dbReference>